<evidence type="ECO:0000313" key="2">
    <source>
        <dbReference type="Proteomes" id="UP000017559"/>
    </source>
</evidence>
<dbReference type="Proteomes" id="UP000017559">
    <property type="component" value="Unassembled WGS sequence"/>
</dbReference>
<dbReference type="HOGENOM" id="CLU_2518688_0_0_1"/>
<comment type="caution">
    <text evidence="1">The sequence shown here is derived from an EMBL/GenBank/DDBJ whole genome shotgun (WGS) entry which is preliminary data.</text>
</comment>
<organism evidence="1 2">
    <name type="scientific">Moniliophthora roreri (strain MCA 2997)</name>
    <name type="common">Cocoa frosty pod rot fungus</name>
    <name type="synonym">Crinipellis roreri</name>
    <dbReference type="NCBI Taxonomy" id="1381753"/>
    <lineage>
        <taxon>Eukaryota</taxon>
        <taxon>Fungi</taxon>
        <taxon>Dikarya</taxon>
        <taxon>Basidiomycota</taxon>
        <taxon>Agaricomycotina</taxon>
        <taxon>Agaricomycetes</taxon>
        <taxon>Agaricomycetidae</taxon>
        <taxon>Agaricales</taxon>
        <taxon>Marasmiineae</taxon>
        <taxon>Marasmiaceae</taxon>
        <taxon>Moniliophthora</taxon>
    </lineage>
</organism>
<dbReference type="AlphaFoldDB" id="V2XUD7"/>
<name>V2XUD7_MONRO</name>
<reference evidence="1 2" key="1">
    <citation type="journal article" date="2014" name="BMC Genomics">
        <title>Genome and secretome analysis of the hemibiotrophic fungal pathogen, Moniliophthora roreri, which causes frosty pod rot disease of cacao: mechanisms of the biotrophic and necrotrophic phases.</title>
        <authorList>
            <person name="Meinhardt L.W."/>
            <person name="Costa G.G.L."/>
            <person name="Thomazella D.P.T."/>
            <person name="Teixeira P.J.P.L."/>
            <person name="Carazzolle M.F."/>
            <person name="Schuster S.C."/>
            <person name="Carlson J.E."/>
            <person name="Guiltinan M.J."/>
            <person name="Mieczkowski P."/>
            <person name="Farmer A."/>
            <person name="Ramaraj T."/>
            <person name="Crozier J."/>
            <person name="Davis R.E."/>
            <person name="Shao J."/>
            <person name="Melnick R.L."/>
            <person name="Pereira G.A.G."/>
            <person name="Bailey B.A."/>
        </authorList>
    </citation>
    <scope>NUCLEOTIDE SEQUENCE [LARGE SCALE GENOMIC DNA]</scope>
    <source>
        <strain evidence="1 2">MCA 2997</strain>
    </source>
</reference>
<proteinExistence type="predicted"/>
<protein>
    <submittedName>
        <fullName evidence="1">Uncharacterized protein</fullName>
    </submittedName>
</protein>
<accession>V2XUD7</accession>
<dbReference type="KEGG" id="mrr:Moror_11736"/>
<dbReference type="EMBL" id="AWSO01001711">
    <property type="protein sequence ID" value="ESK83034.1"/>
    <property type="molecule type" value="Genomic_DNA"/>
</dbReference>
<sequence length="85" mass="9934">YVTPTENVLHVFSRLVREFTKMITRRIPIQLHLISTFLLRVPTIIPLLKLKTSRERLLLISSFFPASTTFSLLSQTLHLQQSQQE</sequence>
<gene>
    <name evidence="1" type="ORF">Moror_11736</name>
</gene>
<evidence type="ECO:0000313" key="1">
    <source>
        <dbReference type="EMBL" id="ESK83034.1"/>
    </source>
</evidence>
<feature type="non-terminal residue" evidence="1">
    <location>
        <position position="1"/>
    </location>
</feature>
<keyword evidence="2" id="KW-1185">Reference proteome</keyword>